<dbReference type="KEGG" id="xak:KIMC2_16600"/>
<reference evidence="2 3" key="1">
    <citation type="journal article" date="2023" name="Microbiol. Spectr.">
        <title>Symbiosis of Carpenter Bees with Uncharacterized Lactic Acid Bacteria Showing NAD Auxotrophy.</title>
        <authorList>
            <person name="Kawasaki S."/>
            <person name="Ozawa K."/>
            <person name="Mori T."/>
            <person name="Yamamoto A."/>
            <person name="Ito M."/>
            <person name="Ohkuma M."/>
            <person name="Sakamoto M."/>
            <person name="Matsutani M."/>
        </authorList>
    </citation>
    <scope>NUCLEOTIDE SEQUENCE [LARGE SCALE GENOMIC DNA]</scope>
    <source>
        <strain evidence="2 3">KimC2</strain>
    </source>
</reference>
<evidence type="ECO:0000256" key="1">
    <source>
        <dbReference type="SAM" id="Phobius"/>
    </source>
</evidence>
<dbReference type="EMBL" id="AP026801">
    <property type="protein sequence ID" value="BDR57098.1"/>
    <property type="molecule type" value="Genomic_DNA"/>
</dbReference>
<keyword evidence="3" id="KW-1185">Reference proteome</keyword>
<dbReference type="RefSeq" id="WP_317695863.1">
    <property type="nucleotide sequence ID" value="NZ_AP026801.1"/>
</dbReference>
<feature type="transmembrane region" description="Helical" evidence="1">
    <location>
        <begin position="161"/>
        <end position="181"/>
    </location>
</feature>
<sequence length="263" mass="29501">MDVRIKDLIFSSIEILVLTGINEFMLYKFIKAKSKSKLIAGLLQLIIGAALIVALWLNKSTYMSITPVLILMLVGFGGYLFFRHHNVQNIKSEKLGFYYLISVASLIIVNTFLSDIFVYQTPSFRSSTKQSIPLTIGILIFIGVYEFVVRRYLLNTEKVKKIVGIYVLLIGALFIACIWLGNTTTSSNIMLSSIPITLLLYRYLGVKIPAKAQAYNGLLILVAMIAIECTGPFIPFFVAFDIAIFAVVVYYFIKAKKESSQTN</sequence>
<accession>A0AAU9DPV7</accession>
<protein>
    <submittedName>
        <fullName evidence="2">Uncharacterized protein</fullName>
    </submittedName>
</protein>
<keyword evidence="1" id="KW-0472">Membrane</keyword>
<evidence type="ECO:0000313" key="2">
    <source>
        <dbReference type="EMBL" id="BDR57098.1"/>
    </source>
</evidence>
<dbReference type="AlphaFoldDB" id="A0AAU9DPV7"/>
<feature type="transmembrane region" description="Helical" evidence="1">
    <location>
        <begin position="95"/>
        <end position="119"/>
    </location>
</feature>
<dbReference type="Proteomes" id="UP001321804">
    <property type="component" value="Chromosome"/>
</dbReference>
<feature type="transmembrane region" description="Helical" evidence="1">
    <location>
        <begin position="233"/>
        <end position="253"/>
    </location>
</feature>
<feature type="transmembrane region" description="Helical" evidence="1">
    <location>
        <begin position="187"/>
        <end position="205"/>
    </location>
</feature>
<feature type="transmembrane region" description="Helical" evidence="1">
    <location>
        <begin position="131"/>
        <end position="149"/>
    </location>
</feature>
<evidence type="ECO:0000313" key="3">
    <source>
        <dbReference type="Proteomes" id="UP001321804"/>
    </source>
</evidence>
<proteinExistence type="predicted"/>
<feature type="transmembrane region" description="Helical" evidence="1">
    <location>
        <begin position="38"/>
        <end position="57"/>
    </location>
</feature>
<organism evidence="2 3">
    <name type="scientific">Xylocopilactobacillus apis</name>
    <dbReference type="NCBI Taxonomy" id="2932183"/>
    <lineage>
        <taxon>Bacteria</taxon>
        <taxon>Bacillati</taxon>
        <taxon>Bacillota</taxon>
        <taxon>Bacilli</taxon>
        <taxon>Lactobacillales</taxon>
        <taxon>Lactobacillaceae</taxon>
        <taxon>Xylocopilactobacillus</taxon>
    </lineage>
</organism>
<feature type="transmembrane region" description="Helical" evidence="1">
    <location>
        <begin position="63"/>
        <end position="83"/>
    </location>
</feature>
<keyword evidence="1" id="KW-1133">Transmembrane helix</keyword>
<feature type="transmembrane region" description="Helical" evidence="1">
    <location>
        <begin position="212"/>
        <end position="227"/>
    </location>
</feature>
<gene>
    <name evidence="2" type="ORF">KIMC2_16600</name>
</gene>
<name>A0AAU9DPV7_9LACO</name>
<keyword evidence="1" id="KW-0812">Transmembrane</keyword>